<dbReference type="InterPro" id="IPR011990">
    <property type="entry name" value="TPR-like_helical_dom_sf"/>
</dbReference>
<dbReference type="PANTHER" id="PTHR43628">
    <property type="entry name" value="ACTIVATOR OF C KINASE PROTEIN 1-RELATED"/>
    <property type="match status" value="1"/>
</dbReference>
<dbReference type="STRING" id="1160509.A0A3N4HTW1"/>
<dbReference type="SMART" id="SM00671">
    <property type="entry name" value="SEL1"/>
    <property type="match status" value="3"/>
</dbReference>
<dbReference type="Gene3D" id="1.25.40.10">
    <property type="entry name" value="Tetratricopeptide repeat domain"/>
    <property type="match status" value="1"/>
</dbReference>
<feature type="non-terminal residue" evidence="1">
    <location>
        <position position="1"/>
    </location>
</feature>
<dbReference type="AlphaFoldDB" id="A0A3N4HTW1"/>
<dbReference type="PANTHER" id="PTHR43628:SF11">
    <property type="entry name" value="PROTEIN DSF2"/>
    <property type="match status" value="1"/>
</dbReference>
<name>A0A3N4HTW1_ASCIM</name>
<dbReference type="InterPro" id="IPR006597">
    <property type="entry name" value="Sel1-like"/>
</dbReference>
<accession>A0A3N4HTW1</accession>
<protein>
    <submittedName>
        <fullName evidence="1">HCP-like protein</fullName>
    </submittedName>
</protein>
<dbReference type="GO" id="GO:0010972">
    <property type="term" value="P:negative regulation of G2/M transition of mitotic cell cycle"/>
    <property type="evidence" value="ECO:0007669"/>
    <property type="project" value="TreeGrafter"/>
</dbReference>
<dbReference type="Pfam" id="PF08238">
    <property type="entry name" value="Sel1"/>
    <property type="match status" value="3"/>
</dbReference>
<dbReference type="SUPFAM" id="SSF81901">
    <property type="entry name" value="HCP-like"/>
    <property type="match status" value="1"/>
</dbReference>
<reference evidence="1 2" key="1">
    <citation type="journal article" date="2018" name="Nat. Ecol. Evol.">
        <title>Pezizomycetes genomes reveal the molecular basis of ectomycorrhizal truffle lifestyle.</title>
        <authorList>
            <person name="Murat C."/>
            <person name="Payen T."/>
            <person name="Noel B."/>
            <person name="Kuo A."/>
            <person name="Morin E."/>
            <person name="Chen J."/>
            <person name="Kohler A."/>
            <person name="Krizsan K."/>
            <person name="Balestrini R."/>
            <person name="Da Silva C."/>
            <person name="Montanini B."/>
            <person name="Hainaut M."/>
            <person name="Levati E."/>
            <person name="Barry K.W."/>
            <person name="Belfiori B."/>
            <person name="Cichocki N."/>
            <person name="Clum A."/>
            <person name="Dockter R.B."/>
            <person name="Fauchery L."/>
            <person name="Guy J."/>
            <person name="Iotti M."/>
            <person name="Le Tacon F."/>
            <person name="Lindquist E.A."/>
            <person name="Lipzen A."/>
            <person name="Malagnac F."/>
            <person name="Mello A."/>
            <person name="Molinier V."/>
            <person name="Miyauchi S."/>
            <person name="Poulain J."/>
            <person name="Riccioni C."/>
            <person name="Rubini A."/>
            <person name="Sitrit Y."/>
            <person name="Splivallo R."/>
            <person name="Traeger S."/>
            <person name="Wang M."/>
            <person name="Zifcakova L."/>
            <person name="Wipf D."/>
            <person name="Zambonelli A."/>
            <person name="Paolocci F."/>
            <person name="Nowrousian M."/>
            <person name="Ottonello S."/>
            <person name="Baldrian P."/>
            <person name="Spatafora J.W."/>
            <person name="Henrissat B."/>
            <person name="Nagy L.G."/>
            <person name="Aury J.M."/>
            <person name="Wincker P."/>
            <person name="Grigoriev I.V."/>
            <person name="Bonfante P."/>
            <person name="Martin F.M."/>
        </authorList>
    </citation>
    <scope>NUCLEOTIDE SEQUENCE [LARGE SCALE GENOMIC DNA]</scope>
    <source>
        <strain evidence="1 2">RN42</strain>
    </source>
</reference>
<evidence type="ECO:0000313" key="2">
    <source>
        <dbReference type="Proteomes" id="UP000275078"/>
    </source>
</evidence>
<organism evidence="1 2">
    <name type="scientific">Ascobolus immersus RN42</name>
    <dbReference type="NCBI Taxonomy" id="1160509"/>
    <lineage>
        <taxon>Eukaryota</taxon>
        <taxon>Fungi</taxon>
        <taxon>Dikarya</taxon>
        <taxon>Ascomycota</taxon>
        <taxon>Pezizomycotina</taxon>
        <taxon>Pezizomycetes</taxon>
        <taxon>Pezizales</taxon>
        <taxon>Ascobolaceae</taxon>
        <taxon>Ascobolus</taxon>
    </lineage>
</organism>
<sequence length="171" mass="19056">DEHVAKGIDLHEHGELQESSYHFRLAAHANHPTGMLMYALACRHGWGMRKNPREGVQWLRKVTELASAEVAEAEVDSSHVDYFEKKGRKAQFALSIYELGVSHMNGWGIEQDKALALRCFEIAGTMGDADALSEAGYCYANGVGCKKDMKKASKFYRMAEEKGANMVGQSW</sequence>
<keyword evidence="2" id="KW-1185">Reference proteome</keyword>
<dbReference type="EMBL" id="ML119728">
    <property type="protein sequence ID" value="RPA77293.1"/>
    <property type="molecule type" value="Genomic_DNA"/>
</dbReference>
<dbReference type="InterPro" id="IPR052945">
    <property type="entry name" value="Mitotic_Regulator"/>
</dbReference>
<evidence type="ECO:0000313" key="1">
    <source>
        <dbReference type="EMBL" id="RPA77293.1"/>
    </source>
</evidence>
<feature type="non-terminal residue" evidence="1">
    <location>
        <position position="171"/>
    </location>
</feature>
<dbReference type="OrthoDB" id="2384430at2759"/>
<dbReference type="GO" id="GO:0032153">
    <property type="term" value="C:cell division site"/>
    <property type="evidence" value="ECO:0007669"/>
    <property type="project" value="TreeGrafter"/>
</dbReference>
<dbReference type="Proteomes" id="UP000275078">
    <property type="component" value="Unassembled WGS sequence"/>
</dbReference>
<proteinExistence type="predicted"/>
<gene>
    <name evidence="1" type="ORF">BJ508DRAFT_198470</name>
</gene>